<reference evidence="1 2" key="1">
    <citation type="submission" date="2018-11" db="EMBL/GenBank/DDBJ databases">
        <authorList>
            <consortium name="Pathogen Informatics"/>
        </authorList>
    </citation>
    <scope>NUCLEOTIDE SEQUENCE [LARGE SCALE GENOMIC DNA]</scope>
    <source>
        <strain>Denwood</strain>
        <strain evidence="2">Zambia</strain>
    </source>
</reference>
<evidence type="ECO:0000313" key="1">
    <source>
        <dbReference type="EMBL" id="VDO85600.1"/>
    </source>
</evidence>
<keyword evidence="2" id="KW-1185">Reference proteome</keyword>
<gene>
    <name evidence="1" type="ORF">SMTD_LOCUS2269</name>
</gene>
<dbReference type="AlphaFoldDB" id="A0A183NJI3"/>
<dbReference type="EMBL" id="UZAL01002997">
    <property type="protein sequence ID" value="VDO85600.1"/>
    <property type="molecule type" value="Genomic_DNA"/>
</dbReference>
<protein>
    <submittedName>
        <fullName evidence="1">Uncharacterized protein</fullName>
    </submittedName>
</protein>
<proteinExistence type="predicted"/>
<accession>A0A183NJI3</accession>
<sequence>MSYGPTSASCGVDVPPGKDWIAMISKALELRKREIIRFDGNLINYCSFIRNFEKRFDESVGSRSRLNHLIQYCDGGAKAAIHLVLL</sequence>
<organism evidence="1 2">
    <name type="scientific">Schistosoma mattheei</name>
    <dbReference type="NCBI Taxonomy" id="31246"/>
    <lineage>
        <taxon>Eukaryota</taxon>
        <taxon>Metazoa</taxon>
        <taxon>Spiralia</taxon>
        <taxon>Lophotrochozoa</taxon>
        <taxon>Platyhelminthes</taxon>
        <taxon>Trematoda</taxon>
        <taxon>Digenea</taxon>
        <taxon>Strigeidida</taxon>
        <taxon>Schistosomatoidea</taxon>
        <taxon>Schistosomatidae</taxon>
        <taxon>Schistosoma</taxon>
    </lineage>
</organism>
<evidence type="ECO:0000313" key="2">
    <source>
        <dbReference type="Proteomes" id="UP000269396"/>
    </source>
</evidence>
<name>A0A183NJI3_9TREM</name>
<dbReference type="Proteomes" id="UP000269396">
    <property type="component" value="Unassembled WGS sequence"/>
</dbReference>